<organism evidence="2 3">
    <name type="scientific">Novosphingobium ginsenosidimutans</name>
    <dbReference type="NCBI Taxonomy" id="1176536"/>
    <lineage>
        <taxon>Bacteria</taxon>
        <taxon>Pseudomonadati</taxon>
        <taxon>Pseudomonadota</taxon>
        <taxon>Alphaproteobacteria</taxon>
        <taxon>Sphingomonadales</taxon>
        <taxon>Sphingomonadaceae</taxon>
        <taxon>Novosphingobium</taxon>
    </lineage>
</organism>
<protein>
    <submittedName>
        <fullName evidence="2">Tetratricopeptide repeat protein</fullName>
    </submittedName>
</protein>
<evidence type="ECO:0000313" key="2">
    <source>
        <dbReference type="EMBL" id="QEA17045.1"/>
    </source>
</evidence>
<dbReference type="OrthoDB" id="7505704at2"/>
<dbReference type="Gene3D" id="1.25.40.10">
    <property type="entry name" value="Tetratricopeptide repeat domain"/>
    <property type="match status" value="1"/>
</dbReference>
<dbReference type="SUPFAM" id="SSF48452">
    <property type="entry name" value="TPR-like"/>
    <property type="match status" value="2"/>
</dbReference>
<name>A0A5B8S9N8_9SPHN</name>
<dbReference type="InterPro" id="IPR011990">
    <property type="entry name" value="TPR-like_helical_dom_sf"/>
</dbReference>
<dbReference type="KEGG" id="ngf:FRF71_13400"/>
<evidence type="ECO:0000256" key="1">
    <source>
        <dbReference type="PROSITE-ProRule" id="PRU00339"/>
    </source>
</evidence>
<dbReference type="PROSITE" id="PS50005">
    <property type="entry name" value="TPR"/>
    <property type="match status" value="1"/>
</dbReference>
<dbReference type="SMART" id="SM00028">
    <property type="entry name" value="TPR"/>
    <property type="match status" value="4"/>
</dbReference>
<reference evidence="2 3" key="1">
    <citation type="journal article" date="2013" name="J. Microbiol. Biotechnol.">
        <title>Novosphingobium ginsenosidimutans sp. nov., with the ability to convert ginsenoside.</title>
        <authorList>
            <person name="Kim J.K."/>
            <person name="He D."/>
            <person name="Liu Q.M."/>
            <person name="Park H.Y."/>
            <person name="Jung M.S."/>
            <person name="Yoon M.H."/>
            <person name="Kim S.C."/>
            <person name="Im W.T."/>
        </authorList>
    </citation>
    <scope>NUCLEOTIDE SEQUENCE [LARGE SCALE GENOMIC DNA]</scope>
    <source>
        <strain evidence="2 3">FW-6</strain>
    </source>
</reference>
<dbReference type="RefSeq" id="WP_147091124.1">
    <property type="nucleotide sequence ID" value="NZ_BAABJD010000002.1"/>
</dbReference>
<accession>A0A5B8S9N8</accession>
<keyword evidence="1" id="KW-0802">TPR repeat</keyword>
<dbReference type="InterPro" id="IPR019734">
    <property type="entry name" value="TPR_rpt"/>
</dbReference>
<evidence type="ECO:0000313" key="3">
    <source>
        <dbReference type="Proteomes" id="UP000321172"/>
    </source>
</evidence>
<dbReference type="EMBL" id="CP042345">
    <property type="protein sequence ID" value="QEA17045.1"/>
    <property type="molecule type" value="Genomic_DNA"/>
</dbReference>
<dbReference type="Pfam" id="PF14559">
    <property type="entry name" value="TPR_19"/>
    <property type="match status" value="1"/>
</dbReference>
<dbReference type="AlphaFoldDB" id="A0A5B8S9N8"/>
<feature type="repeat" description="TPR" evidence="1">
    <location>
        <begin position="187"/>
        <end position="220"/>
    </location>
</feature>
<proteinExistence type="predicted"/>
<keyword evidence="3" id="KW-1185">Reference proteome</keyword>
<sequence>MAEEAEAKLERLLGYLDHDRDNPVLAVDCAGAALEANRIELARELLAPFLAANRLGTRGLSLAGIAAMRGGDQETAQRIYAARLDEAPDDQGARFNLAWSQALSDNHLAARETLGDVSGTDLPQAAMLDLQLAHHLGEFAEAQAKIPQYTARFPDYQPLHAAIALLALDMDEPELAREAAKLGGDHPDALATLGTFALADSNHDAARAMFLRSLTTRPDNPRAHVGLGLVELATGRSNEALDHLDRGAEQFDDHLGAWLAAGWAHFLAGNPDAARERIETALRHDDTFGEAQGSLAAMEAIAGNFEAARHRLEIARRLDRNAFSVAFTGMILAAAEGDQAKAQRIFEIAAKQPMGPDGSTLAEALAKMAM</sequence>
<gene>
    <name evidence="2" type="ORF">FRF71_13400</name>
</gene>
<dbReference type="Proteomes" id="UP000321172">
    <property type="component" value="Chromosome"/>
</dbReference>